<evidence type="ECO:0000313" key="1">
    <source>
        <dbReference type="EMBL" id="ARJ06135.1"/>
    </source>
</evidence>
<proteinExistence type="predicted"/>
<dbReference type="Pfam" id="PF13305">
    <property type="entry name" value="TetR_C_33"/>
    <property type="match status" value="1"/>
</dbReference>
<dbReference type="InterPro" id="IPR050109">
    <property type="entry name" value="HTH-type_TetR-like_transc_reg"/>
</dbReference>
<accession>A0A1X9LLQ4</accession>
<dbReference type="Proteomes" id="UP000192775">
    <property type="component" value="Chromosome"/>
</dbReference>
<organism evidence="1 2">
    <name type="scientific">Cnuibacter physcomitrellae</name>
    <dbReference type="NCBI Taxonomy" id="1619308"/>
    <lineage>
        <taxon>Bacteria</taxon>
        <taxon>Bacillati</taxon>
        <taxon>Actinomycetota</taxon>
        <taxon>Actinomycetes</taxon>
        <taxon>Micrococcales</taxon>
        <taxon>Microbacteriaceae</taxon>
        <taxon>Cnuibacter</taxon>
    </lineage>
</organism>
<dbReference type="PROSITE" id="PS50977">
    <property type="entry name" value="HTH_TETR_2"/>
    <property type="match status" value="1"/>
</dbReference>
<dbReference type="SUPFAM" id="SSF46689">
    <property type="entry name" value="Homeodomain-like"/>
    <property type="match status" value="1"/>
</dbReference>
<dbReference type="PANTHER" id="PTHR30055:SF243">
    <property type="entry name" value="HTH-TYPE TRANSCRIPTIONAL REGULATOR RV1816"/>
    <property type="match status" value="1"/>
</dbReference>
<dbReference type="GO" id="GO:0003700">
    <property type="term" value="F:DNA-binding transcription factor activity"/>
    <property type="evidence" value="ECO:0007669"/>
    <property type="project" value="TreeGrafter"/>
</dbReference>
<dbReference type="InterPro" id="IPR036271">
    <property type="entry name" value="Tet_transcr_reg_TetR-rel_C_sf"/>
</dbReference>
<dbReference type="RefSeq" id="WP_085020273.1">
    <property type="nucleotide sequence ID" value="NZ_BMHD01000001.1"/>
</dbReference>
<dbReference type="SUPFAM" id="SSF48498">
    <property type="entry name" value="Tetracyclin repressor-like, C-terminal domain"/>
    <property type="match status" value="1"/>
</dbReference>
<dbReference type="PANTHER" id="PTHR30055">
    <property type="entry name" value="HTH-TYPE TRANSCRIPTIONAL REGULATOR RUTR"/>
    <property type="match status" value="1"/>
</dbReference>
<dbReference type="Gene3D" id="1.10.357.10">
    <property type="entry name" value="Tetracycline Repressor, domain 2"/>
    <property type="match status" value="1"/>
</dbReference>
<dbReference type="GO" id="GO:0000976">
    <property type="term" value="F:transcription cis-regulatory region binding"/>
    <property type="evidence" value="ECO:0007669"/>
    <property type="project" value="TreeGrafter"/>
</dbReference>
<gene>
    <name evidence="1" type="ORF">B5808_13565</name>
</gene>
<dbReference type="EMBL" id="CP020715">
    <property type="protein sequence ID" value="ARJ06135.1"/>
    <property type="molecule type" value="Genomic_DNA"/>
</dbReference>
<sequence>MVDTASAEAPLGPRARARVETLDRIRTIALRQLGEVGAAGLSLRAIARELGVVSSAVYRYCPSRDALLTMLIIDAYTDLGTSVETAEAEVPRDDLRGRLRSVVLTVRAWALANPQRYSLIYGTPVPGYAAPPDTIAPASMVGLVLTRLLVDVIAAGYGPPATAGSAAAAHAMEGVAAALGAPELAEQLVVGVDMWLHLFGAVSFELGGQFVNVVSDAPAYYEFLIDEFATQMRVP</sequence>
<keyword evidence="2" id="KW-1185">Reference proteome</keyword>
<reference evidence="1 2" key="1">
    <citation type="submission" date="2017-04" db="EMBL/GenBank/DDBJ databases">
        <authorList>
            <person name="Afonso C.L."/>
            <person name="Miller P.J."/>
            <person name="Scott M.A."/>
            <person name="Spackman E."/>
            <person name="Goraichik I."/>
            <person name="Dimitrov K.M."/>
            <person name="Suarez D.L."/>
            <person name="Swayne D.E."/>
        </authorList>
    </citation>
    <scope>NUCLEOTIDE SEQUENCE [LARGE SCALE GENOMIC DNA]</scope>
    <source>
        <strain evidence="2">XA(T)</strain>
    </source>
</reference>
<dbReference type="Pfam" id="PF00440">
    <property type="entry name" value="TetR_N"/>
    <property type="match status" value="1"/>
</dbReference>
<protein>
    <submittedName>
        <fullName evidence="1">Uncharacterized protein</fullName>
    </submittedName>
</protein>
<dbReference type="InterPro" id="IPR009057">
    <property type="entry name" value="Homeodomain-like_sf"/>
</dbReference>
<dbReference type="KEGG" id="cphy:B5808_13565"/>
<evidence type="ECO:0000313" key="2">
    <source>
        <dbReference type="Proteomes" id="UP000192775"/>
    </source>
</evidence>
<dbReference type="AlphaFoldDB" id="A0A1X9LLQ4"/>
<dbReference type="InterPro" id="IPR025996">
    <property type="entry name" value="MT1864/Rv1816-like_C"/>
</dbReference>
<name>A0A1X9LLQ4_9MICO</name>
<dbReference type="InterPro" id="IPR001647">
    <property type="entry name" value="HTH_TetR"/>
</dbReference>